<dbReference type="AlphaFoldDB" id="A0A6I4YMA2"/>
<dbReference type="Proteomes" id="UP000430519">
    <property type="component" value="Unassembled WGS sequence"/>
</dbReference>
<organism evidence="2 3">
    <name type="scientific">Deinococcus xianganensis</name>
    <dbReference type="NCBI Taxonomy" id="1507289"/>
    <lineage>
        <taxon>Bacteria</taxon>
        <taxon>Thermotogati</taxon>
        <taxon>Deinococcota</taxon>
        <taxon>Deinococci</taxon>
        <taxon>Deinococcales</taxon>
        <taxon>Deinococcaceae</taxon>
        <taxon>Deinococcus</taxon>
    </lineage>
</organism>
<keyword evidence="3" id="KW-1185">Reference proteome</keyword>
<reference evidence="2 3" key="1">
    <citation type="submission" date="2019-11" db="EMBL/GenBank/DDBJ databases">
        <title>Genome sequence of Deinococcus xianganensis Y35, AI-2 producing algicidal bacterium, isolated from lake water.</title>
        <authorList>
            <person name="Li Y."/>
        </authorList>
    </citation>
    <scope>NUCLEOTIDE SEQUENCE [LARGE SCALE GENOMIC DNA]</scope>
    <source>
        <strain evidence="2 3">Y35</strain>
    </source>
</reference>
<evidence type="ECO:0000256" key="1">
    <source>
        <dbReference type="SAM" id="MobiDB-lite"/>
    </source>
</evidence>
<gene>
    <name evidence="2" type="ORF">GLX28_15890</name>
</gene>
<sequence length="420" mass="44775">MALRPRPRAGRVTRLKRLAFVLLVLGSVGGALGSLLLSAQVFDRLSRASAQVDALSLARRPASSATLSWQAPPPGTRQPDGVTLEDLRQAYLLAFSELTYAHGSGDTTGLPGRLAGQALQEAMAATTPRTGALVLDWGHRATPLGLLDDRTFQLRDDLWTLRALPGPDGWQEPVVRRETRSVTLQQRGGVWRVTHWRVTDWRAPQARPATPLALRDWRAVTVEDWSDWTRDEWTATLRRVRQAGLGPVALAMPDAPTLNTGRALDLGVRLARQSGLDVVVTFDTPLTLASLPSRVTAAAQARGALALLPGPLPDSSLNTARALGILRAAQPLPLVTGGAPVRTEVAALIAGTLTDAPPVGPSAPGVAFRLPAPPRLPWKQAAFLEAASALPDRGWLAPGLDALTDTSGTPTPLGRALLRR</sequence>
<dbReference type="RefSeq" id="WP_160981153.1">
    <property type="nucleotide sequence ID" value="NZ_WVHK01000074.1"/>
</dbReference>
<proteinExistence type="predicted"/>
<evidence type="ECO:0000313" key="2">
    <source>
        <dbReference type="EMBL" id="MXV21111.1"/>
    </source>
</evidence>
<accession>A0A6I4YMA2</accession>
<evidence type="ECO:0000313" key="3">
    <source>
        <dbReference type="Proteomes" id="UP000430519"/>
    </source>
</evidence>
<name>A0A6I4YMA2_9DEIO</name>
<protein>
    <submittedName>
        <fullName evidence="2">Uncharacterized protein</fullName>
    </submittedName>
</protein>
<dbReference type="EMBL" id="WVHK01000074">
    <property type="protein sequence ID" value="MXV21111.1"/>
    <property type="molecule type" value="Genomic_DNA"/>
</dbReference>
<feature type="region of interest" description="Disordered" evidence="1">
    <location>
        <begin position="401"/>
        <end position="420"/>
    </location>
</feature>
<comment type="caution">
    <text evidence="2">The sequence shown here is derived from an EMBL/GenBank/DDBJ whole genome shotgun (WGS) entry which is preliminary data.</text>
</comment>